<dbReference type="Gene3D" id="2.60.40.1510">
    <property type="entry name" value="ntegrin, alpha v. Chain A, domain 3"/>
    <property type="match status" value="1"/>
</dbReference>
<dbReference type="SUPFAM" id="SSF69318">
    <property type="entry name" value="Integrin alpha N-terminal domain"/>
    <property type="match status" value="1"/>
</dbReference>
<evidence type="ECO:0000256" key="13">
    <source>
        <dbReference type="RuleBase" id="RU003762"/>
    </source>
</evidence>
<dbReference type="PROSITE" id="PS51470">
    <property type="entry name" value="FG_GAP"/>
    <property type="match status" value="3"/>
</dbReference>
<keyword evidence="17" id="KW-1185">Reference proteome</keyword>
<evidence type="ECO:0000256" key="5">
    <source>
        <dbReference type="ARBA" id="ARBA00022737"/>
    </source>
</evidence>
<feature type="transmembrane region" description="Helical" evidence="13">
    <location>
        <begin position="749"/>
        <end position="775"/>
    </location>
</feature>
<evidence type="ECO:0000256" key="8">
    <source>
        <dbReference type="ARBA" id="ARBA00023037"/>
    </source>
</evidence>
<dbReference type="SMART" id="SM00191">
    <property type="entry name" value="Int_alpha"/>
    <property type="match status" value="3"/>
</dbReference>
<dbReference type="GO" id="GO:0008305">
    <property type="term" value="C:integrin complex"/>
    <property type="evidence" value="ECO:0007669"/>
    <property type="project" value="InterPro"/>
</dbReference>
<keyword evidence="9 13" id="KW-0472">Membrane</keyword>
<keyword evidence="5" id="KW-0677">Repeat</keyword>
<keyword evidence="8 13" id="KW-0401">Integrin</keyword>
<dbReference type="VEuPathDB" id="VectorBase:LDEU004744"/>
<dbReference type="GO" id="GO:0048513">
    <property type="term" value="P:animal organ development"/>
    <property type="evidence" value="ECO:0007669"/>
    <property type="project" value="UniProtKB-ARBA"/>
</dbReference>
<feature type="repeat" description="FG-GAP" evidence="12">
    <location>
        <begin position="173"/>
        <end position="232"/>
    </location>
</feature>
<evidence type="ECO:0000256" key="1">
    <source>
        <dbReference type="ARBA" id="ARBA00004479"/>
    </source>
</evidence>
<dbReference type="GO" id="GO:0033627">
    <property type="term" value="P:cell adhesion mediated by integrin"/>
    <property type="evidence" value="ECO:0007669"/>
    <property type="project" value="TreeGrafter"/>
</dbReference>
<dbReference type="OrthoDB" id="5573735at2759"/>
<dbReference type="InterPro" id="IPR013519">
    <property type="entry name" value="Int_alpha_beta-p"/>
</dbReference>
<sequence length="810" mass="90534">MSLGFSTASDGNENVVCAPHWTNSKYTRENNPSGLCYFFTKDYRFRYELAALITPIAIGNFYSKTKQHIAAGVPRSSFIGCVHIVNPNDKKLPFTNQEGIKVYTYDSTKNSICGDQFGEYFGASVLAVDINNDKYSDLIVGAPFYSPSSKGRGDSGRIFVYMSRGNEGKRFLDAPQIITIEKNYGAQFGAAISEIGDLNYDGFNDIVVGAPYENEGTGAIYIYHGKSNGLVGKFSQRISASDHLSFINLKGFGSSLTKGKDVDNNSYPDLLVGSYLTENAVLLRSQPVATLKIMLQFTDVKTQRKTMIINLKNKQCTLGTENYACFNVTTCVQISGHYLPQFQEIEATFDIDTNLKRRAFARLDENVANNSYQFEKIGAILTNNTFQCIAPVTIYLNQNIEDKLTPLQVSVTANIMKRNSLNTFCKHCPVMSKAALEVASAVKKIDFEIGCGEDNKCNADINLLIRSTYPFIVQGRDNELPLFVTISNKGENAYSTKLKLKISPILEIKQISSRCNTEVKDELLVIRCDIENPLETDKYKDVPFLFGTNRLPSSTRNIFVHGKVYTSSDLMKPGIPKQNFTVDVKRFASVILHPEPTPPVLYDAQPKEGKNEFVQFSNRIHVMKENYSSVEEIDIELRIPASYKSDVITYAPTINLISKDCLTTECQEIKCKIGPFGLDTQVAIIELESAINLKAIQEVFSTNKSGYLLLTEADAVIADINIDSPKEVAKAMIPTIFKQNPTQEKISTWIIFTSSGIGLLLFLIIIILLLKIGFFHRKRHEEMKKLLRDNAAKRVSRYDVDNNTNVTDLD</sequence>
<dbReference type="AlphaFoldDB" id="A0A443SIE3"/>
<reference evidence="16 17" key="1">
    <citation type="journal article" date="2018" name="Gigascience">
        <title>Genomes of trombidid mites reveal novel predicted allergens and laterally-transferred genes associated with secondary metabolism.</title>
        <authorList>
            <person name="Dong X."/>
            <person name="Chaisiri K."/>
            <person name="Xia D."/>
            <person name="Armstrong S.D."/>
            <person name="Fang Y."/>
            <person name="Donnelly M.J."/>
            <person name="Kadowaki T."/>
            <person name="McGarry J.W."/>
            <person name="Darby A.C."/>
            <person name="Makepeace B.L."/>
        </authorList>
    </citation>
    <scope>NUCLEOTIDE SEQUENCE [LARGE SCALE GENOMIC DNA]</scope>
    <source>
        <strain evidence="16">UoL-UT</strain>
    </source>
</reference>
<dbReference type="STRING" id="299467.A0A443SIE3"/>
<dbReference type="Pfam" id="PF20805">
    <property type="entry name" value="Integrin_A_Ig_2"/>
    <property type="match status" value="1"/>
</dbReference>
<evidence type="ECO:0000256" key="7">
    <source>
        <dbReference type="ARBA" id="ARBA00022989"/>
    </source>
</evidence>
<dbReference type="InterPro" id="IPR013649">
    <property type="entry name" value="Integrin_alpha_Ig-like_1"/>
</dbReference>
<organism evidence="16 17">
    <name type="scientific">Leptotrombidium deliense</name>
    <dbReference type="NCBI Taxonomy" id="299467"/>
    <lineage>
        <taxon>Eukaryota</taxon>
        <taxon>Metazoa</taxon>
        <taxon>Ecdysozoa</taxon>
        <taxon>Arthropoda</taxon>
        <taxon>Chelicerata</taxon>
        <taxon>Arachnida</taxon>
        <taxon>Acari</taxon>
        <taxon>Acariformes</taxon>
        <taxon>Trombidiformes</taxon>
        <taxon>Prostigmata</taxon>
        <taxon>Anystina</taxon>
        <taxon>Parasitengona</taxon>
        <taxon>Trombiculoidea</taxon>
        <taxon>Trombiculidae</taxon>
        <taxon>Leptotrombidium</taxon>
    </lineage>
</organism>
<evidence type="ECO:0000256" key="12">
    <source>
        <dbReference type="PROSITE-ProRule" id="PRU00803"/>
    </source>
</evidence>
<keyword evidence="3 13" id="KW-0812">Transmembrane</keyword>
<gene>
    <name evidence="16" type="ORF">B4U80_02393</name>
</gene>
<dbReference type="Gene3D" id="1.20.5.930">
    <property type="entry name" value="Bicelle-embedded integrin alpha(iib) transmembrane segment"/>
    <property type="match status" value="1"/>
</dbReference>
<feature type="repeat" description="FG-GAP" evidence="12">
    <location>
        <begin position="106"/>
        <end position="170"/>
    </location>
</feature>
<comment type="subcellular location">
    <subcellularLocation>
        <location evidence="1 13">Membrane</location>
        <topology evidence="1 13">Single-pass type I membrane protein</topology>
    </subcellularLocation>
</comment>
<dbReference type="InterPro" id="IPR032695">
    <property type="entry name" value="Integrin_dom_sf"/>
</dbReference>
<dbReference type="GO" id="GO:0007160">
    <property type="term" value="P:cell-matrix adhesion"/>
    <property type="evidence" value="ECO:0007669"/>
    <property type="project" value="TreeGrafter"/>
</dbReference>
<dbReference type="PANTHER" id="PTHR23220">
    <property type="entry name" value="INTEGRIN ALPHA"/>
    <property type="match status" value="1"/>
</dbReference>
<dbReference type="PRINTS" id="PR01185">
    <property type="entry name" value="INTEGRINA"/>
</dbReference>
<name>A0A443SIE3_9ACAR</name>
<evidence type="ECO:0000256" key="10">
    <source>
        <dbReference type="ARBA" id="ARBA00023170"/>
    </source>
</evidence>
<dbReference type="Pfam" id="PF08441">
    <property type="entry name" value="Integrin_A_Ig_1"/>
    <property type="match status" value="1"/>
</dbReference>
<evidence type="ECO:0000259" key="14">
    <source>
        <dbReference type="Pfam" id="PF08441"/>
    </source>
</evidence>
<keyword evidence="11" id="KW-0325">Glycoprotein</keyword>
<evidence type="ECO:0000259" key="15">
    <source>
        <dbReference type="Pfam" id="PF20805"/>
    </source>
</evidence>
<dbReference type="EMBL" id="NCKV01002122">
    <property type="protein sequence ID" value="RWS27296.1"/>
    <property type="molecule type" value="Genomic_DNA"/>
</dbReference>
<accession>A0A443SIE3</accession>
<evidence type="ECO:0000256" key="4">
    <source>
        <dbReference type="ARBA" id="ARBA00022729"/>
    </source>
</evidence>
<evidence type="ECO:0000256" key="3">
    <source>
        <dbReference type="ARBA" id="ARBA00022692"/>
    </source>
</evidence>
<proteinExistence type="inferred from homology"/>
<comment type="similarity">
    <text evidence="2 13">Belongs to the integrin alpha chain family.</text>
</comment>
<evidence type="ECO:0000256" key="2">
    <source>
        <dbReference type="ARBA" id="ARBA00008054"/>
    </source>
</evidence>
<keyword evidence="7 13" id="KW-1133">Transmembrane helix</keyword>
<dbReference type="Gene3D" id="2.130.10.130">
    <property type="entry name" value="Integrin alpha, N-terminal"/>
    <property type="match status" value="1"/>
</dbReference>
<evidence type="ECO:0000256" key="6">
    <source>
        <dbReference type="ARBA" id="ARBA00022889"/>
    </source>
</evidence>
<dbReference type="Gene3D" id="2.60.40.1460">
    <property type="entry name" value="Integrin domains. Chain A, domain 2"/>
    <property type="match status" value="1"/>
</dbReference>
<dbReference type="GO" id="GO:0005178">
    <property type="term" value="F:integrin binding"/>
    <property type="evidence" value="ECO:0007669"/>
    <property type="project" value="TreeGrafter"/>
</dbReference>
<protein>
    <submittedName>
        <fullName evidence="16">Integrin alpha-9-like protein</fullName>
    </submittedName>
</protein>
<keyword evidence="10 13" id="KW-0675">Receptor</keyword>
<dbReference type="Pfam" id="PF01839">
    <property type="entry name" value="FG-GAP"/>
    <property type="match status" value="2"/>
</dbReference>
<dbReference type="PANTHER" id="PTHR23220:SF83">
    <property type="entry name" value="INTEGRIN ALPHA-PS3-RELATED"/>
    <property type="match status" value="1"/>
</dbReference>
<dbReference type="SUPFAM" id="SSF69179">
    <property type="entry name" value="Integrin domains"/>
    <property type="match status" value="2"/>
</dbReference>
<evidence type="ECO:0000256" key="9">
    <source>
        <dbReference type="ARBA" id="ARBA00023136"/>
    </source>
</evidence>
<keyword evidence="4" id="KW-0732">Signal</keyword>
<evidence type="ECO:0000256" key="11">
    <source>
        <dbReference type="ARBA" id="ARBA00023180"/>
    </source>
</evidence>
<dbReference type="InterPro" id="IPR028994">
    <property type="entry name" value="Integrin_alpha_N"/>
</dbReference>
<evidence type="ECO:0000313" key="17">
    <source>
        <dbReference type="Proteomes" id="UP000288716"/>
    </source>
</evidence>
<dbReference type="GO" id="GO:0007157">
    <property type="term" value="P:heterophilic cell-cell adhesion via plasma membrane cell adhesion molecules"/>
    <property type="evidence" value="ECO:0007669"/>
    <property type="project" value="UniProtKB-ARBA"/>
</dbReference>
<comment type="caution">
    <text evidence="16">The sequence shown here is derived from an EMBL/GenBank/DDBJ whole genome shotgun (WGS) entry which is preliminary data.</text>
</comment>
<feature type="repeat" description="FG-GAP" evidence="12">
    <location>
        <begin position="237"/>
        <end position="300"/>
    </location>
</feature>
<dbReference type="InterPro" id="IPR013517">
    <property type="entry name" value="FG-GAP"/>
</dbReference>
<dbReference type="GO" id="GO:0009897">
    <property type="term" value="C:external side of plasma membrane"/>
    <property type="evidence" value="ECO:0007669"/>
    <property type="project" value="TreeGrafter"/>
</dbReference>
<dbReference type="InterPro" id="IPR048285">
    <property type="entry name" value="Integrin_alpha_Ig-like_2"/>
</dbReference>
<dbReference type="Proteomes" id="UP000288716">
    <property type="component" value="Unassembled WGS sequence"/>
</dbReference>
<evidence type="ECO:0000313" key="16">
    <source>
        <dbReference type="EMBL" id="RWS27296.1"/>
    </source>
</evidence>
<feature type="domain" description="Integrin alpha first immunoglubulin-like" evidence="14">
    <location>
        <begin position="300"/>
        <end position="437"/>
    </location>
</feature>
<dbReference type="InterPro" id="IPR000413">
    <property type="entry name" value="Integrin_alpha"/>
</dbReference>
<dbReference type="GO" id="GO:0007229">
    <property type="term" value="P:integrin-mediated signaling pathway"/>
    <property type="evidence" value="ECO:0007669"/>
    <property type="project" value="UniProtKB-KW"/>
</dbReference>
<feature type="domain" description="Integrin alpha second immunoglobulin-like" evidence="15">
    <location>
        <begin position="451"/>
        <end position="571"/>
    </location>
</feature>
<keyword evidence="6 13" id="KW-0130">Cell adhesion</keyword>